<reference evidence="1 2" key="1">
    <citation type="submission" date="2023-12" db="EMBL/GenBank/DDBJ databases">
        <title>Genomic sequences of Capnocytophaga and Parvimonas strains.</title>
        <authorList>
            <person name="Watt R.M."/>
            <person name="Wang M."/>
            <person name="Yang T."/>
            <person name="Tong W.M."/>
        </authorList>
    </citation>
    <scope>NUCLEOTIDE SEQUENCE [LARGE SCALE GENOMIC DNA]</scope>
    <source>
        <strain evidence="1 2">CCUG 13096</strain>
    </source>
</reference>
<dbReference type="RefSeq" id="WP_323983527.1">
    <property type="nucleotide sequence ID" value="NZ_JAYKBW010000008.1"/>
</dbReference>
<name>A0ABU5Z8K8_9FLAO</name>
<dbReference type="Proteomes" id="UP001311730">
    <property type="component" value="Unassembled WGS sequence"/>
</dbReference>
<evidence type="ECO:0000313" key="2">
    <source>
        <dbReference type="Proteomes" id="UP001311730"/>
    </source>
</evidence>
<organism evidence="1 2">
    <name type="scientific">Capnocytophaga gingivalis</name>
    <dbReference type="NCBI Taxonomy" id="1017"/>
    <lineage>
        <taxon>Bacteria</taxon>
        <taxon>Pseudomonadati</taxon>
        <taxon>Bacteroidota</taxon>
        <taxon>Flavobacteriia</taxon>
        <taxon>Flavobacteriales</taxon>
        <taxon>Flavobacteriaceae</taxon>
        <taxon>Capnocytophaga</taxon>
    </lineage>
</organism>
<dbReference type="EMBL" id="JAYKBW010000008">
    <property type="protein sequence ID" value="MEB3075305.1"/>
    <property type="molecule type" value="Genomic_DNA"/>
</dbReference>
<gene>
    <name evidence="1" type="ORF">VJJ08_08335</name>
</gene>
<sequence>METPKIIWSPKAKKQYSEVLLFWAENNNSVKYALLLNEKVENLLDSLKSFLKIGRVYAQ</sequence>
<protein>
    <recommendedName>
        <fullName evidence="3">Type II toxin-antitoxin system RelE/ParE family toxin</fullName>
    </recommendedName>
</protein>
<comment type="caution">
    <text evidence="1">The sequence shown here is derived from an EMBL/GenBank/DDBJ whole genome shotgun (WGS) entry which is preliminary data.</text>
</comment>
<evidence type="ECO:0000313" key="1">
    <source>
        <dbReference type="EMBL" id="MEB3075305.1"/>
    </source>
</evidence>
<evidence type="ECO:0008006" key="3">
    <source>
        <dbReference type="Google" id="ProtNLM"/>
    </source>
</evidence>
<keyword evidence="2" id="KW-1185">Reference proteome</keyword>
<accession>A0ABU5Z8K8</accession>
<proteinExistence type="predicted"/>